<dbReference type="STRING" id="1325564.NSJP_2556"/>
<reference evidence="1 2" key="1">
    <citation type="submission" date="2017-03" db="EMBL/GenBank/DDBJ databases">
        <authorList>
            <person name="Afonso C.L."/>
            <person name="Miller P.J."/>
            <person name="Scott M.A."/>
            <person name="Spackman E."/>
            <person name="Goraichik I."/>
            <person name="Dimitrov K.M."/>
            <person name="Suarez D.L."/>
            <person name="Swayne D.E."/>
        </authorList>
    </citation>
    <scope>NUCLEOTIDE SEQUENCE [LARGE SCALE GENOMIC DNA]</scope>
    <source>
        <strain evidence="1">Genome sequencing of Nitrospira japonica strain NJ11</strain>
    </source>
</reference>
<dbReference type="OrthoDB" id="9256166at2"/>
<dbReference type="AlphaFoldDB" id="A0A1W1I7D4"/>
<dbReference type="EMBL" id="LT828648">
    <property type="protein sequence ID" value="SLM48723.1"/>
    <property type="molecule type" value="Genomic_DNA"/>
</dbReference>
<dbReference type="RefSeq" id="WP_080887063.1">
    <property type="nucleotide sequence ID" value="NZ_LT828648.1"/>
</dbReference>
<proteinExistence type="predicted"/>
<protein>
    <submittedName>
        <fullName evidence="1">Uncharacterized protein</fullName>
    </submittedName>
</protein>
<organism evidence="1 2">
    <name type="scientific">Nitrospira japonica</name>
    <dbReference type="NCBI Taxonomy" id="1325564"/>
    <lineage>
        <taxon>Bacteria</taxon>
        <taxon>Pseudomonadati</taxon>
        <taxon>Nitrospirota</taxon>
        <taxon>Nitrospiria</taxon>
        <taxon>Nitrospirales</taxon>
        <taxon>Nitrospiraceae</taxon>
        <taxon>Nitrospira</taxon>
    </lineage>
</organism>
<dbReference type="KEGG" id="nja:NSJP_2556"/>
<name>A0A1W1I7D4_9BACT</name>
<evidence type="ECO:0000313" key="1">
    <source>
        <dbReference type="EMBL" id="SLM48723.1"/>
    </source>
</evidence>
<gene>
    <name evidence="1" type="ORF">NSJP_2556</name>
</gene>
<accession>A0A1W1I7D4</accession>
<sequence>MNQTKLGLCVAVVVCLMLAFGGPMGTLPLATAEEPQLDLNSPDVIKQVLDQQVGKRVKVKLKSGQDIEGKVARVGSHAVHLTELSGMEFFDATVKVDDVTTVIVKVRTK</sequence>
<keyword evidence="2" id="KW-1185">Reference proteome</keyword>
<evidence type="ECO:0000313" key="2">
    <source>
        <dbReference type="Proteomes" id="UP000192042"/>
    </source>
</evidence>
<dbReference type="Proteomes" id="UP000192042">
    <property type="component" value="Chromosome I"/>
</dbReference>